<dbReference type="CDD" id="cd03191">
    <property type="entry name" value="GST_C_Zeta"/>
    <property type="match status" value="1"/>
</dbReference>
<dbReference type="EMBL" id="LR785629">
    <property type="protein sequence ID" value="CAB3251261.1"/>
    <property type="molecule type" value="mRNA"/>
</dbReference>
<dbReference type="SUPFAM" id="SSF47616">
    <property type="entry name" value="GST C-terminal domain-like"/>
    <property type="match status" value="1"/>
</dbReference>
<dbReference type="Pfam" id="PF13409">
    <property type="entry name" value="GST_N_2"/>
    <property type="match status" value="1"/>
</dbReference>
<dbReference type="FunFam" id="1.20.1050.10:FF:000010">
    <property type="entry name" value="Maleylacetoacetate isomerase isoform 1"/>
    <property type="match status" value="1"/>
</dbReference>
<dbReference type="UniPathway" id="UPA00139">
    <property type="reaction ID" value="UER00340"/>
</dbReference>
<dbReference type="Pfam" id="PF00043">
    <property type="entry name" value="GST_C"/>
    <property type="match status" value="1"/>
</dbReference>
<dbReference type="GO" id="GO:0016034">
    <property type="term" value="F:maleylacetoacetate isomerase activity"/>
    <property type="evidence" value="ECO:0007669"/>
    <property type="project" value="UniProtKB-EC"/>
</dbReference>
<accession>A0A6F9DE35</accession>
<keyword evidence="7" id="KW-0585">Phenylalanine catabolism</keyword>
<dbReference type="PANTHER" id="PTHR42673:SF4">
    <property type="entry name" value="MALEYLACETOACETATE ISOMERASE"/>
    <property type="match status" value="1"/>
</dbReference>
<dbReference type="Gene3D" id="1.20.1050.10">
    <property type="match status" value="1"/>
</dbReference>
<keyword evidence="10" id="KW-0413">Isomerase</keyword>
<dbReference type="GO" id="GO:0006559">
    <property type="term" value="P:L-phenylalanine catabolic process"/>
    <property type="evidence" value="ECO:0007669"/>
    <property type="project" value="UniProtKB-UniPathway"/>
</dbReference>
<dbReference type="NCBIfam" id="TIGR01262">
    <property type="entry name" value="maiA"/>
    <property type="match status" value="1"/>
</dbReference>
<comment type="catalytic activity">
    <reaction evidence="1">
        <text>4-maleylacetoacetate = 4-fumarylacetoacetate</text>
        <dbReference type="Rhea" id="RHEA:14817"/>
        <dbReference type="ChEBI" id="CHEBI:17105"/>
        <dbReference type="ChEBI" id="CHEBI:18034"/>
        <dbReference type="EC" id="5.2.1.2"/>
    </reaction>
</comment>
<feature type="domain" description="GST C-terminal" evidence="9">
    <location>
        <begin position="91"/>
        <end position="210"/>
    </location>
</feature>
<evidence type="ECO:0000256" key="6">
    <source>
        <dbReference type="ARBA" id="ARBA00022878"/>
    </source>
</evidence>
<organism evidence="10">
    <name type="scientific">Phallusia mammillata</name>
    <dbReference type="NCBI Taxonomy" id="59560"/>
    <lineage>
        <taxon>Eukaryota</taxon>
        <taxon>Metazoa</taxon>
        <taxon>Chordata</taxon>
        <taxon>Tunicata</taxon>
        <taxon>Ascidiacea</taxon>
        <taxon>Phlebobranchia</taxon>
        <taxon>Ascidiidae</taxon>
        <taxon>Phallusia</taxon>
    </lineage>
</organism>
<dbReference type="InterPro" id="IPR004045">
    <property type="entry name" value="Glutathione_S-Trfase_N"/>
</dbReference>
<dbReference type="InterPro" id="IPR036249">
    <property type="entry name" value="Thioredoxin-like_sf"/>
</dbReference>
<evidence type="ECO:0000256" key="1">
    <source>
        <dbReference type="ARBA" id="ARBA00001622"/>
    </source>
</evidence>
<sequence length="212" mass="23981">MSLKLYSYWRSTCSWRVRICLALKGIKSEIVPVHLVQDGGMQHKPEYRDVNPLGQVPTLVDDNHVISQSMAIMEYIEEKFKSQGPPLLPDDFAERAKVRQLCETIASGIQPLQNLSVLQKIGETKVDWANHWITVGFQALEKMLTMTAGTYCVGNNITMADACLVPQVYNANRFKVKMEDFPIITRINATLQEHKAFIEASPDNQVDCPNKN</sequence>
<keyword evidence="6" id="KW-0828">Tyrosine catabolism</keyword>
<dbReference type="SUPFAM" id="SSF52833">
    <property type="entry name" value="Thioredoxin-like"/>
    <property type="match status" value="1"/>
</dbReference>
<dbReference type="InterPro" id="IPR034333">
    <property type="entry name" value="GST_Zeta_N"/>
</dbReference>
<dbReference type="InterPro" id="IPR040079">
    <property type="entry name" value="Glutathione_S-Trfase"/>
</dbReference>
<dbReference type="InterPro" id="IPR036282">
    <property type="entry name" value="Glutathione-S-Trfase_C_sf"/>
</dbReference>
<evidence type="ECO:0000256" key="7">
    <source>
        <dbReference type="ARBA" id="ARBA00023232"/>
    </source>
</evidence>
<comment type="pathway">
    <text evidence="3">Amino-acid degradation; L-phenylalanine degradation; acetoacetate and fumarate from L-phenylalanine: step 5/6.</text>
</comment>
<dbReference type="InterPro" id="IPR004046">
    <property type="entry name" value="GST_C"/>
</dbReference>
<dbReference type="InterPro" id="IPR005955">
    <property type="entry name" value="GST_Zeta"/>
</dbReference>
<evidence type="ECO:0000313" key="10">
    <source>
        <dbReference type="EMBL" id="CAB3251261.1"/>
    </source>
</evidence>
<name>A0A6F9DE35_9ASCI</name>
<dbReference type="InterPro" id="IPR034330">
    <property type="entry name" value="GST_Zeta_C"/>
</dbReference>
<dbReference type="InterPro" id="IPR010987">
    <property type="entry name" value="Glutathione-S-Trfase_C-like"/>
</dbReference>
<protein>
    <recommendedName>
        <fullName evidence="5">maleylacetoacetate isomerase</fullName>
        <ecNumber evidence="5">5.2.1.2</ecNumber>
    </recommendedName>
</protein>
<comment type="cofactor">
    <cofactor evidence="2">
        <name>glutathione</name>
        <dbReference type="ChEBI" id="CHEBI:57925"/>
    </cofactor>
</comment>
<dbReference type="CDD" id="cd03042">
    <property type="entry name" value="GST_N_Zeta"/>
    <property type="match status" value="1"/>
</dbReference>
<evidence type="ECO:0000259" key="9">
    <source>
        <dbReference type="PROSITE" id="PS50405"/>
    </source>
</evidence>
<dbReference type="EC" id="5.2.1.2" evidence="5"/>
<dbReference type="GO" id="GO:0006749">
    <property type="term" value="P:glutathione metabolic process"/>
    <property type="evidence" value="ECO:0007669"/>
    <property type="project" value="TreeGrafter"/>
</dbReference>
<dbReference type="Gene3D" id="3.40.30.10">
    <property type="entry name" value="Glutaredoxin"/>
    <property type="match status" value="1"/>
</dbReference>
<proteinExistence type="evidence at transcript level"/>
<comment type="similarity">
    <text evidence="4">Belongs to the GST superfamily. Zeta family.</text>
</comment>
<dbReference type="PANTHER" id="PTHR42673">
    <property type="entry name" value="MALEYLACETOACETATE ISOMERASE"/>
    <property type="match status" value="1"/>
</dbReference>
<reference evidence="10" key="1">
    <citation type="submission" date="2020-04" db="EMBL/GenBank/DDBJ databases">
        <authorList>
            <person name="Neveu A P."/>
        </authorList>
    </citation>
    <scope>NUCLEOTIDE SEQUENCE</scope>
    <source>
        <tissue evidence="10">Whole embryo</tissue>
    </source>
</reference>
<evidence type="ECO:0000256" key="3">
    <source>
        <dbReference type="ARBA" id="ARBA00004671"/>
    </source>
</evidence>
<evidence type="ECO:0000259" key="8">
    <source>
        <dbReference type="PROSITE" id="PS50404"/>
    </source>
</evidence>
<dbReference type="GO" id="GO:0005739">
    <property type="term" value="C:mitochondrion"/>
    <property type="evidence" value="ECO:0007669"/>
    <property type="project" value="TreeGrafter"/>
</dbReference>
<dbReference type="AlphaFoldDB" id="A0A6F9DE35"/>
<evidence type="ECO:0000256" key="4">
    <source>
        <dbReference type="ARBA" id="ARBA00010007"/>
    </source>
</evidence>
<evidence type="ECO:0000256" key="2">
    <source>
        <dbReference type="ARBA" id="ARBA00001955"/>
    </source>
</evidence>
<feature type="domain" description="GST N-terminal" evidence="8">
    <location>
        <begin position="1"/>
        <end position="84"/>
    </location>
</feature>
<dbReference type="GO" id="GO:0004364">
    <property type="term" value="F:glutathione transferase activity"/>
    <property type="evidence" value="ECO:0007669"/>
    <property type="project" value="TreeGrafter"/>
</dbReference>
<gene>
    <name evidence="10" type="primary">Gstz1</name>
</gene>
<dbReference type="SFLD" id="SFLDG00358">
    <property type="entry name" value="Main_(cytGST)"/>
    <property type="match status" value="1"/>
</dbReference>
<dbReference type="PROSITE" id="PS50404">
    <property type="entry name" value="GST_NTER"/>
    <property type="match status" value="1"/>
</dbReference>
<dbReference type="SFLD" id="SFLDS00019">
    <property type="entry name" value="Glutathione_Transferase_(cytos"/>
    <property type="match status" value="1"/>
</dbReference>
<evidence type="ECO:0000256" key="5">
    <source>
        <dbReference type="ARBA" id="ARBA00013199"/>
    </source>
</evidence>
<dbReference type="PROSITE" id="PS50405">
    <property type="entry name" value="GST_CTER"/>
    <property type="match status" value="1"/>
</dbReference>
<dbReference type="GO" id="GO:0006572">
    <property type="term" value="P:L-tyrosine catabolic process"/>
    <property type="evidence" value="ECO:0007669"/>
    <property type="project" value="UniProtKB-KW"/>
</dbReference>